<protein>
    <submittedName>
        <fullName evidence="1">Uncharacterized protein</fullName>
    </submittedName>
</protein>
<reference evidence="1" key="1">
    <citation type="submission" date="2018-02" db="EMBL/GenBank/DDBJ databases">
        <title>Rhizophora mucronata_Transcriptome.</title>
        <authorList>
            <person name="Meera S.P."/>
            <person name="Sreeshan A."/>
            <person name="Augustine A."/>
        </authorList>
    </citation>
    <scope>NUCLEOTIDE SEQUENCE</scope>
    <source>
        <tissue evidence="1">Leaf</tissue>
    </source>
</reference>
<name>A0A2P2QYS2_RHIMU</name>
<proteinExistence type="predicted"/>
<accession>A0A2P2QYS2</accession>
<organism evidence="1">
    <name type="scientific">Rhizophora mucronata</name>
    <name type="common">Asiatic mangrove</name>
    <dbReference type="NCBI Taxonomy" id="61149"/>
    <lineage>
        <taxon>Eukaryota</taxon>
        <taxon>Viridiplantae</taxon>
        <taxon>Streptophyta</taxon>
        <taxon>Embryophyta</taxon>
        <taxon>Tracheophyta</taxon>
        <taxon>Spermatophyta</taxon>
        <taxon>Magnoliopsida</taxon>
        <taxon>eudicotyledons</taxon>
        <taxon>Gunneridae</taxon>
        <taxon>Pentapetalae</taxon>
        <taxon>rosids</taxon>
        <taxon>fabids</taxon>
        <taxon>Malpighiales</taxon>
        <taxon>Rhizophoraceae</taxon>
        <taxon>Rhizophora</taxon>
    </lineage>
</organism>
<sequence>MILTEVLIMNQYQMQLYKVNCRRIKESVFANGSF</sequence>
<evidence type="ECO:0000313" key="1">
    <source>
        <dbReference type="EMBL" id="MBX72132.1"/>
    </source>
</evidence>
<dbReference type="AlphaFoldDB" id="A0A2P2QYS2"/>
<dbReference type="EMBL" id="GGEC01091648">
    <property type="protein sequence ID" value="MBX72132.1"/>
    <property type="molecule type" value="Transcribed_RNA"/>
</dbReference>